<evidence type="ECO:0000313" key="2">
    <source>
        <dbReference type="EMBL" id="QSX34755.1"/>
    </source>
</evidence>
<dbReference type="InterPro" id="IPR026555">
    <property type="entry name" value="NSL3/Tex30"/>
</dbReference>
<protein>
    <submittedName>
        <fullName evidence="2">Alpha/beta fold hydrolase</fullName>
    </submittedName>
</protein>
<dbReference type="PANTHER" id="PTHR13136">
    <property type="entry name" value="TESTIS DEVELOPMENT PROTEIN PRTD"/>
    <property type="match status" value="1"/>
</dbReference>
<dbReference type="InterPro" id="IPR046879">
    <property type="entry name" value="KANL3/Tex30_Abhydrolase"/>
</dbReference>
<organism evidence="2 3">
    <name type="scientific">Shewanella avicenniae</name>
    <dbReference type="NCBI Taxonomy" id="2814294"/>
    <lineage>
        <taxon>Bacteria</taxon>
        <taxon>Pseudomonadati</taxon>
        <taxon>Pseudomonadota</taxon>
        <taxon>Gammaproteobacteria</taxon>
        <taxon>Alteromonadales</taxon>
        <taxon>Shewanellaceae</taxon>
        <taxon>Shewanella</taxon>
    </lineage>
</organism>
<reference evidence="2 3" key="1">
    <citation type="submission" date="2021-03" db="EMBL/GenBank/DDBJ databases">
        <title>Novel species identification of genus Shewanella.</title>
        <authorList>
            <person name="Liu G."/>
            <person name="Zhang Q."/>
        </authorList>
    </citation>
    <scope>NUCLEOTIDE SEQUENCE [LARGE SCALE GENOMIC DNA]</scope>
    <source>
        <strain evidence="2 3">FJAT-51800</strain>
    </source>
</reference>
<proteinExistence type="predicted"/>
<dbReference type="EMBL" id="CP071503">
    <property type="protein sequence ID" value="QSX34755.1"/>
    <property type="molecule type" value="Genomic_DNA"/>
</dbReference>
<accession>A0ABX7QV16</accession>
<keyword evidence="3" id="KW-1185">Reference proteome</keyword>
<dbReference type="SUPFAM" id="SSF53474">
    <property type="entry name" value="alpha/beta-Hydrolases"/>
    <property type="match status" value="1"/>
</dbReference>
<name>A0ABX7QV16_9GAMM</name>
<evidence type="ECO:0000313" key="3">
    <source>
        <dbReference type="Proteomes" id="UP000662770"/>
    </source>
</evidence>
<gene>
    <name evidence="2" type="ORF">JYB87_05835</name>
</gene>
<sequence length="213" mass="23307">MNCSPDNWIYQAADNADTLLIFAHGAGADMRSEFMQTMADLLVNAGFAVLRFNFPYMQLSALDGKRRPPDRAPKLLASWHGTLDAALAQHAFDKFYLVGKSMGSRMATMLAAEPLPNVVKGVICLGYPFLPKGKAAPRLEAINQCLLPLLIVQGERDSFGTQAQLDEWPLPAAVETVFLADGNHSFEPRKSSGVTLMQNYQQAVSSILAFTRS</sequence>
<dbReference type="Gene3D" id="3.40.50.1820">
    <property type="entry name" value="alpha/beta hydrolase"/>
    <property type="match status" value="1"/>
</dbReference>
<keyword evidence="2" id="KW-0378">Hydrolase</keyword>
<dbReference type="Proteomes" id="UP000662770">
    <property type="component" value="Chromosome"/>
</dbReference>
<dbReference type="RefSeq" id="WP_207355953.1">
    <property type="nucleotide sequence ID" value="NZ_CP071503.1"/>
</dbReference>
<dbReference type="GO" id="GO:0016787">
    <property type="term" value="F:hydrolase activity"/>
    <property type="evidence" value="ECO:0007669"/>
    <property type="project" value="UniProtKB-KW"/>
</dbReference>
<dbReference type="InterPro" id="IPR029058">
    <property type="entry name" value="AB_hydrolase_fold"/>
</dbReference>
<dbReference type="Pfam" id="PF20408">
    <property type="entry name" value="Abhydrolase_11"/>
    <property type="match status" value="1"/>
</dbReference>
<dbReference type="PANTHER" id="PTHR13136:SF11">
    <property type="entry name" value="TESTIS-EXPRESSED PROTEIN 30"/>
    <property type="match status" value="1"/>
</dbReference>
<evidence type="ECO:0000259" key="1">
    <source>
        <dbReference type="Pfam" id="PF20408"/>
    </source>
</evidence>
<feature type="domain" description="KANL3/Tex30 alpha/beta hydrolase-like" evidence="1">
    <location>
        <begin position="17"/>
        <end position="211"/>
    </location>
</feature>